<evidence type="ECO:0000313" key="1">
    <source>
        <dbReference type="EMBL" id="MBB5019607.1"/>
    </source>
</evidence>
<name>A0A840MR82_9PROT</name>
<dbReference type="Gene3D" id="3.40.50.300">
    <property type="entry name" value="P-loop containing nucleotide triphosphate hydrolases"/>
    <property type="match status" value="1"/>
</dbReference>
<dbReference type="PANTHER" id="PTHR13696:SF96">
    <property type="entry name" value="COBQ_COBB_MIND_PARA NUCLEOTIDE BINDING DOMAIN-CONTAINING PROTEIN"/>
    <property type="match status" value="1"/>
</dbReference>
<protein>
    <submittedName>
        <fullName evidence="1">Chromosome partitioning protein</fullName>
    </submittedName>
</protein>
<keyword evidence="2" id="KW-1185">Reference proteome</keyword>
<dbReference type="AlphaFoldDB" id="A0A840MR82"/>
<reference evidence="1 2" key="1">
    <citation type="submission" date="2020-08" db="EMBL/GenBank/DDBJ databases">
        <title>Genomic Encyclopedia of Type Strains, Phase IV (KMG-IV): sequencing the most valuable type-strain genomes for metagenomic binning, comparative biology and taxonomic classification.</title>
        <authorList>
            <person name="Goeker M."/>
        </authorList>
    </citation>
    <scope>NUCLEOTIDE SEQUENCE [LARGE SCALE GENOMIC DNA]</scope>
    <source>
        <strain evidence="1 2">DSM 27165</strain>
    </source>
</reference>
<dbReference type="CDD" id="cd02042">
    <property type="entry name" value="ParAB_family"/>
    <property type="match status" value="1"/>
</dbReference>
<sequence length="189" mass="21282">MATNLATYFAWQSQSVMLGDVDQQQSSRFWLGTRPGNLPAIQGWCIEEGQPAKPPKGVRYAVLDTPAGLHGKKLETVLKRIDRILVPVQPSAFDMWASRAFFEVLAQEKAIRKQQIQIGVVGMRVDQRTRSAQQLADFLAEFDLPVLGCLRETQLYVKLAGLGMGIFDLAYSQSIRDREQWQPIVDWCG</sequence>
<organism evidence="1 2">
    <name type="scientific">Chitinivorax tropicus</name>
    <dbReference type="NCBI Taxonomy" id="714531"/>
    <lineage>
        <taxon>Bacteria</taxon>
        <taxon>Pseudomonadati</taxon>
        <taxon>Pseudomonadota</taxon>
        <taxon>Betaproteobacteria</taxon>
        <taxon>Chitinivorax</taxon>
    </lineage>
</organism>
<accession>A0A840MR82</accession>
<dbReference type="Proteomes" id="UP000575898">
    <property type="component" value="Unassembled WGS sequence"/>
</dbReference>
<gene>
    <name evidence="1" type="ORF">HNQ59_002909</name>
</gene>
<comment type="caution">
    <text evidence="1">The sequence shown here is derived from an EMBL/GenBank/DDBJ whole genome shotgun (WGS) entry which is preliminary data.</text>
</comment>
<dbReference type="PANTHER" id="PTHR13696">
    <property type="entry name" value="P-LOOP CONTAINING NUCLEOSIDE TRIPHOSPHATE HYDROLASE"/>
    <property type="match status" value="1"/>
</dbReference>
<dbReference type="InterPro" id="IPR027417">
    <property type="entry name" value="P-loop_NTPase"/>
</dbReference>
<dbReference type="InterPro" id="IPR050678">
    <property type="entry name" value="DNA_Partitioning_ATPase"/>
</dbReference>
<dbReference type="SUPFAM" id="SSF52540">
    <property type="entry name" value="P-loop containing nucleoside triphosphate hydrolases"/>
    <property type="match status" value="1"/>
</dbReference>
<evidence type="ECO:0000313" key="2">
    <source>
        <dbReference type="Proteomes" id="UP000575898"/>
    </source>
</evidence>
<proteinExistence type="predicted"/>
<dbReference type="EMBL" id="JACHHY010000018">
    <property type="protein sequence ID" value="MBB5019607.1"/>
    <property type="molecule type" value="Genomic_DNA"/>
</dbReference>